<evidence type="ECO:0000256" key="3">
    <source>
        <dbReference type="ARBA" id="ARBA00022475"/>
    </source>
</evidence>
<evidence type="ECO:0000256" key="2">
    <source>
        <dbReference type="ARBA" id="ARBA00010663"/>
    </source>
</evidence>
<dbReference type="AlphaFoldDB" id="A0A4U1FW81"/>
<reference evidence="13" key="1">
    <citation type="journal article" date="2019" name="IScience">
        <title>Narwhal Genome Reveals Long-Term Low Genetic Diversity despite Current Large Abundance Size.</title>
        <authorList>
            <person name="Westbury M.V."/>
            <person name="Petersen B."/>
            <person name="Garde E."/>
            <person name="Heide-Jorgensen M.P."/>
            <person name="Lorenzen E.D."/>
        </authorList>
    </citation>
    <scope>NUCLEOTIDE SEQUENCE [LARGE SCALE GENOMIC DNA]</scope>
</reference>
<evidence type="ECO:0000256" key="11">
    <source>
        <dbReference type="RuleBase" id="RU364061"/>
    </source>
</evidence>
<dbReference type="InterPro" id="IPR004072">
    <property type="entry name" value="Vmron_rcpt_1"/>
</dbReference>
<protein>
    <recommendedName>
        <fullName evidence="11">Vomeronasal type-1 receptor</fullName>
    </recommendedName>
</protein>
<dbReference type="GO" id="GO:0019236">
    <property type="term" value="P:response to pheromone"/>
    <property type="evidence" value="ECO:0007669"/>
    <property type="project" value="UniProtKB-KW"/>
</dbReference>
<dbReference type="PANTHER" id="PTHR24062">
    <property type="entry name" value="VOMERONASAL TYPE-1 RECEPTOR"/>
    <property type="match status" value="1"/>
</dbReference>
<keyword evidence="8 11" id="KW-0472">Membrane</keyword>
<keyword evidence="9 11" id="KW-0675">Receptor</keyword>
<sequence>MRTIGLIVKNLIVAKILVLFSDGFHNTVRNYGWHHTDMGRGVSIATTCFLSIFQAITFSPRTSSSEDKHQSLRPDSMAARDLAVGTTFLLQTIFGILGNFCILYHYFLLYCTGCRLRTIDFIVRNVITANIFVLFSTGSHSEKFWVAPHGQFFPYVRAVGRGMSIGTTCLLSVFQAIRSVPGPPVILCWILNMLVNVIYPMYMSRILRNKSITNRKSFRHCSAVCHDQTRDALYAALLSFPDVLCFVLMILASGSTVFILYRHKQRVQNIHRISVSSVSSLESRATKTVLL</sequence>
<dbReference type="GO" id="GO:0005886">
    <property type="term" value="C:plasma membrane"/>
    <property type="evidence" value="ECO:0007669"/>
    <property type="project" value="UniProtKB-SubCell"/>
</dbReference>
<evidence type="ECO:0000256" key="7">
    <source>
        <dbReference type="ARBA" id="ARBA00023040"/>
    </source>
</evidence>
<evidence type="ECO:0000256" key="9">
    <source>
        <dbReference type="ARBA" id="ARBA00023170"/>
    </source>
</evidence>
<keyword evidence="3 11" id="KW-1003">Cell membrane</keyword>
<evidence type="ECO:0000256" key="1">
    <source>
        <dbReference type="ARBA" id="ARBA00004651"/>
    </source>
</evidence>
<keyword evidence="10 11" id="KW-0807">Transducer</keyword>
<evidence type="ECO:0000256" key="6">
    <source>
        <dbReference type="ARBA" id="ARBA00022989"/>
    </source>
</evidence>
<feature type="transmembrane region" description="Helical" evidence="11">
    <location>
        <begin position="184"/>
        <end position="202"/>
    </location>
</feature>
<dbReference type="GO" id="GO:0016503">
    <property type="term" value="F:pheromone receptor activity"/>
    <property type="evidence" value="ECO:0007669"/>
    <property type="project" value="InterPro"/>
</dbReference>
<accession>A0A4U1FW81</accession>
<gene>
    <name evidence="12" type="ORF">EI555_018642</name>
</gene>
<evidence type="ECO:0000313" key="12">
    <source>
        <dbReference type="EMBL" id="TKC53887.1"/>
    </source>
</evidence>
<name>A0A4U1FW81_MONMO</name>
<evidence type="ECO:0000256" key="10">
    <source>
        <dbReference type="ARBA" id="ARBA00023224"/>
    </source>
</evidence>
<evidence type="ECO:0000256" key="5">
    <source>
        <dbReference type="ARBA" id="ARBA00022692"/>
    </source>
</evidence>
<dbReference type="EMBL" id="RWIC01000002">
    <property type="protein sequence ID" value="TKC53887.1"/>
    <property type="molecule type" value="Genomic_DNA"/>
</dbReference>
<dbReference type="Gene3D" id="1.20.1070.10">
    <property type="entry name" value="Rhodopsin 7-helix transmembrane proteins"/>
    <property type="match status" value="1"/>
</dbReference>
<feature type="transmembrane region" description="Helical" evidence="11">
    <location>
        <begin position="88"/>
        <end position="109"/>
    </location>
</feature>
<dbReference type="SUPFAM" id="SSF81321">
    <property type="entry name" value="Family A G protein-coupled receptor-like"/>
    <property type="match status" value="1"/>
</dbReference>
<dbReference type="Proteomes" id="UP000308365">
    <property type="component" value="Unassembled WGS sequence"/>
</dbReference>
<evidence type="ECO:0000313" key="13">
    <source>
        <dbReference type="Proteomes" id="UP000308365"/>
    </source>
</evidence>
<feature type="transmembrane region" description="Helical" evidence="11">
    <location>
        <begin position="232"/>
        <end position="261"/>
    </location>
</feature>
<comment type="caution">
    <text evidence="12">The sequence shown here is derived from an EMBL/GenBank/DDBJ whole genome shotgun (WGS) entry which is preliminary data.</text>
</comment>
<evidence type="ECO:0000256" key="4">
    <source>
        <dbReference type="ARBA" id="ARBA00022507"/>
    </source>
</evidence>
<comment type="similarity">
    <text evidence="2 11">Belongs to the G-protein coupled receptor 1 family.</text>
</comment>
<feature type="transmembrane region" description="Helical" evidence="11">
    <location>
        <begin position="121"/>
        <end position="138"/>
    </location>
</feature>
<dbReference type="Pfam" id="PF03402">
    <property type="entry name" value="V1R"/>
    <property type="match status" value="3"/>
</dbReference>
<keyword evidence="6 11" id="KW-1133">Transmembrane helix</keyword>
<comment type="subcellular location">
    <subcellularLocation>
        <location evidence="1 11">Cell membrane</location>
        <topology evidence="1 11">Multi-pass membrane protein</topology>
    </subcellularLocation>
</comment>
<organism evidence="12 13">
    <name type="scientific">Monodon monoceros</name>
    <name type="common">Narwhal</name>
    <name type="synonym">Ceratodon monodon</name>
    <dbReference type="NCBI Taxonomy" id="40151"/>
    <lineage>
        <taxon>Eukaryota</taxon>
        <taxon>Metazoa</taxon>
        <taxon>Chordata</taxon>
        <taxon>Craniata</taxon>
        <taxon>Vertebrata</taxon>
        <taxon>Euteleostomi</taxon>
        <taxon>Mammalia</taxon>
        <taxon>Eutheria</taxon>
        <taxon>Laurasiatheria</taxon>
        <taxon>Artiodactyla</taxon>
        <taxon>Whippomorpha</taxon>
        <taxon>Cetacea</taxon>
        <taxon>Odontoceti</taxon>
        <taxon>Monodontidae</taxon>
        <taxon>Monodon</taxon>
    </lineage>
</organism>
<proteinExistence type="inferred from homology"/>
<keyword evidence="5 11" id="KW-0812">Transmembrane</keyword>
<feature type="transmembrane region" description="Helical" evidence="11">
    <location>
        <begin position="158"/>
        <end position="177"/>
    </location>
</feature>
<evidence type="ECO:0000256" key="8">
    <source>
        <dbReference type="ARBA" id="ARBA00023136"/>
    </source>
</evidence>
<keyword evidence="4 11" id="KW-0589">Pheromone response</keyword>
<feature type="non-terminal residue" evidence="12">
    <location>
        <position position="291"/>
    </location>
</feature>
<keyword evidence="7 11" id="KW-0297">G-protein coupled receptor</keyword>